<organism evidence="1 2">
    <name type="scientific">Aquamicrobium zhengzhouense</name>
    <dbReference type="NCBI Taxonomy" id="2781738"/>
    <lineage>
        <taxon>Bacteria</taxon>
        <taxon>Pseudomonadati</taxon>
        <taxon>Pseudomonadota</taxon>
        <taxon>Alphaproteobacteria</taxon>
        <taxon>Hyphomicrobiales</taxon>
        <taxon>Phyllobacteriaceae</taxon>
        <taxon>Aquamicrobium</taxon>
    </lineage>
</organism>
<evidence type="ECO:0008006" key="3">
    <source>
        <dbReference type="Google" id="ProtNLM"/>
    </source>
</evidence>
<dbReference type="RefSeq" id="WP_198474416.1">
    <property type="nucleotide sequence ID" value="NZ_JADGMQ010000002.1"/>
</dbReference>
<gene>
    <name evidence="1" type="ORF">IOD40_03540</name>
</gene>
<comment type="caution">
    <text evidence="1">The sequence shown here is derived from an EMBL/GenBank/DDBJ whole genome shotgun (WGS) entry which is preliminary data.</text>
</comment>
<accession>A0ABS0S8Y7</accession>
<reference evidence="1 2" key="1">
    <citation type="submission" date="2020-10" db="EMBL/GenBank/DDBJ databases">
        <title>Aquamicrobium zhengzhouensis sp. nov., a exopolysaccharide producing bacterium isolated from farmland soil.</title>
        <authorList>
            <person name="Wang X."/>
        </authorList>
    </citation>
    <scope>NUCLEOTIDE SEQUENCE [LARGE SCALE GENOMIC DNA]</scope>
    <source>
        <strain evidence="2">cd-1</strain>
    </source>
</reference>
<sequence>MGAPALAAALKDFGAPQHAAPESFSMPTSLPEPAGFPFTGAELPDLPTAMDMPQTPEVDVDALVAEAVAKAEAELSERLGKEHQDALQLERDRHAEELEVLERRHADETAVLVHTAIADMEERVIALTSAVCARILGTVLTDDVRDRSLQRLAALITEALHDEEGVRIKVSGNRPLFQALKDKLPDYDAQIDFTEGPGLDLSVTIDDSMVETRLAEWSAALAEALE</sequence>
<protein>
    <recommendedName>
        <fullName evidence="3">Flagellar assembly protein FliH</fullName>
    </recommendedName>
</protein>
<keyword evidence="2" id="KW-1185">Reference proteome</keyword>
<dbReference type="EMBL" id="JADGMQ010000002">
    <property type="protein sequence ID" value="MBI1619737.1"/>
    <property type="molecule type" value="Genomic_DNA"/>
</dbReference>
<dbReference type="Proteomes" id="UP000601789">
    <property type="component" value="Unassembled WGS sequence"/>
</dbReference>
<evidence type="ECO:0000313" key="1">
    <source>
        <dbReference type="EMBL" id="MBI1619737.1"/>
    </source>
</evidence>
<name>A0ABS0S8Y7_9HYPH</name>
<proteinExistence type="predicted"/>
<evidence type="ECO:0000313" key="2">
    <source>
        <dbReference type="Proteomes" id="UP000601789"/>
    </source>
</evidence>